<comment type="caution">
    <text evidence="2">The sequence shown here is derived from an EMBL/GenBank/DDBJ whole genome shotgun (WGS) entry which is preliminary data.</text>
</comment>
<reference evidence="2" key="1">
    <citation type="submission" date="2023-03" db="EMBL/GenBank/DDBJ databases">
        <title>Massive genome expansion in bonnet fungi (Mycena s.s.) driven by repeated elements and novel gene families across ecological guilds.</title>
        <authorList>
            <consortium name="Lawrence Berkeley National Laboratory"/>
            <person name="Harder C.B."/>
            <person name="Miyauchi S."/>
            <person name="Viragh M."/>
            <person name="Kuo A."/>
            <person name="Thoen E."/>
            <person name="Andreopoulos B."/>
            <person name="Lu D."/>
            <person name="Skrede I."/>
            <person name="Drula E."/>
            <person name="Henrissat B."/>
            <person name="Morin E."/>
            <person name="Kohler A."/>
            <person name="Barry K."/>
            <person name="LaButti K."/>
            <person name="Morin E."/>
            <person name="Salamov A."/>
            <person name="Lipzen A."/>
            <person name="Mereny Z."/>
            <person name="Hegedus B."/>
            <person name="Baldrian P."/>
            <person name="Stursova M."/>
            <person name="Weitz H."/>
            <person name="Taylor A."/>
            <person name="Grigoriev I.V."/>
            <person name="Nagy L.G."/>
            <person name="Martin F."/>
            <person name="Kauserud H."/>
        </authorList>
    </citation>
    <scope>NUCLEOTIDE SEQUENCE</scope>
    <source>
        <strain evidence="2">CBHHK173m</strain>
    </source>
</reference>
<protein>
    <submittedName>
        <fullName evidence="2">Uncharacterized protein</fullName>
    </submittedName>
</protein>
<dbReference type="Proteomes" id="UP001222325">
    <property type="component" value="Unassembled WGS sequence"/>
</dbReference>
<dbReference type="EMBL" id="JARJCN010000134">
    <property type="protein sequence ID" value="KAJ7070269.1"/>
    <property type="molecule type" value="Genomic_DNA"/>
</dbReference>
<feature type="non-terminal residue" evidence="2">
    <location>
        <position position="555"/>
    </location>
</feature>
<evidence type="ECO:0000313" key="2">
    <source>
        <dbReference type="EMBL" id="KAJ7070269.1"/>
    </source>
</evidence>
<feature type="compositionally biased region" description="Basic and acidic residues" evidence="1">
    <location>
        <begin position="8"/>
        <end position="20"/>
    </location>
</feature>
<dbReference type="AlphaFoldDB" id="A0AAD6TMV6"/>
<evidence type="ECO:0000313" key="3">
    <source>
        <dbReference type="Proteomes" id="UP001222325"/>
    </source>
</evidence>
<evidence type="ECO:0000256" key="1">
    <source>
        <dbReference type="SAM" id="MobiDB-lite"/>
    </source>
</evidence>
<organism evidence="2 3">
    <name type="scientific">Mycena belliarum</name>
    <dbReference type="NCBI Taxonomy" id="1033014"/>
    <lineage>
        <taxon>Eukaryota</taxon>
        <taxon>Fungi</taxon>
        <taxon>Dikarya</taxon>
        <taxon>Basidiomycota</taxon>
        <taxon>Agaricomycotina</taxon>
        <taxon>Agaricomycetes</taxon>
        <taxon>Agaricomycetidae</taxon>
        <taxon>Agaricales</taxon>
        <taxon>Marasmiineae</taxon>
        <taxon>Mycenaceae</taxon>
        <taxon>Mycena</taxon>
    </lineage>
</organism>
<gene>
    <name evidence="2" type="ORF">B0H15DRAFT_793726</name>
</gene>
<keyword evidence="3" id="KW-1185">Reference proteome</keyword>
<feature type="region of interest" description="Disordered" evidence="1">
    <location>
        <begin position="1"/>
        <end position="26"/>
    </location>
</feature>
<proteinExistence type="predicted"/>
<sequence>QLPTLARDSSELPERADHIKPPSWRGDTSVASVTLLTCWNRGRRIIEDECPSLIKHFRALDAAYDVDILSPLGELLVYKEPDPDDNEDDDDEVEPTVALSVSPELEDAAADEEILSAQLPSFTNFITVHDKPVRKTRALALMQKFGYKAGSTDRLKRVADVQRYSSKSEDSSTVIDPDAPYILVSEPIATLVRCEQKLFVCIGEVVDIRLDSKSVEQLNVELLQERKVMVDFQILRLIPATAEDDPTGRHDWRSTSTLRTILTTAGRLVLPIDPALSTRIAEKPYYLFESSILRGFGAQLLEAVTLHLNKHIPKFTPTSDFPYRERSGLACFICEGDNDIEGLEASDSHTCSKCTQPFALDVAHPQAVLTHMGAHILHDTTLNRTDQPCGFCGRPFPMCLFNLKKTADGVAVNLATSKGCPNFVKKFNYGIAARSTKTAPCSNVPLRCPECDSTDPTVGRYNLKQHLLQYHPLTPPAQYKALWEISDTESAAMLVVWEKMQEPARKKRATKKAKSTLRISDAHSSRLALVYVCQFVMSGYQKLMNLSPKRRTRGN</sequence>
<accession>A0AAD6TMV6</accession>
<name>A0AAD6TMV6_9AGAR</name>